<reference evidence="1 2" key="1">
    <citation type="submission" date="2017-11" db="EMBL/GenBank/DDBJ databases">
        <title>Complete genome of a free-living desiccation-tolerant cyanobacterium and its photosynthetic adaptation to extreme terrestrial habitat.</title>
        <authorList>
            <person name="Shang J."/>
        </authorList>
    </citation>
    <scope>NUCLEOTIDE SEQUENCE [LARGE SCALE GENOMIC DNA]</scope>
    <source>
        <strain evidence="1 2">CCNUN1</strain>
    </source>
</reference>
<evidence type="ECO:0000313" key="2">
    <source>
        <dbReference type="Proteomes" id="UP000232003"/>
    </source>
</evidence>
<protein>
    <submittedName>
        <fullName evidence="1">Fis family transcriptional regulator</fullName>
    </submittedName>
</protein>
<name>A0A2K8SMV4_9NOSO</name>
<dbReference type="GO" id="GO:0003677">
    <property type="term" value="F:DNA binding"/>
    <property type="evidence" value="ECO:0007669"/>
    <property type="project" value="InterPro"/>
</dbReference>
<dbReference type="InterPro" id="IPR010982">
    <property type="entry name" value="Lambda_DNA-bd_dom_sf"/>
</dbReference>
<sequence length="188" mass="20943">MELTRLILPLYLTSSIYLLTCSSGKIFTETMGNLYTRAGLEKLAQIVRDARGQKSVRAFATAVGVSHRTIARIEDADLHEPEISTLQKLGPMTGYTKEELIAILEERHDDQAFREYRTAEDVMPMINQLPDTEAARVAQSIVARLARPKVSLNGVPGEGLSLHMELMSQSNLADLLRAIAERIEQDPH</sequence>
<evidence type="ECO:0000313" key="1">
    <source>
        <dbReference type="EMBL" id="AUB36165.1"/>
    </source>
</evidence>
<dbReference type="Gene3D" id="1.10.260.40">
    <property type="entry name" value="lambda repressor-like DNA-binding domains"/>
    <property type="match status" value="1"/>
</dbReference>
<keyword evidence="2" id="KW-1185">Reference proteome</keyword>
<proteinExistence type="predicted"/>
<dbReference type="Proteomes" id="UP000232003">
    <property type="component" value="Chromosome"/>
</dbReference>
<dbReference type="AlphaFoldDB" id="A0A2K8SMV4"/>
<accession>A0A2K8SMV4</accession>
<organism evidence="1 2">
    <name type="scientific">Nostoc flagelliforme CCNUN1</name>
    <dbReference type="NCBI Taxonomy" id="2038116"/>
    <lineage>
        <taxon>Bacteria</taxon>
        <taxon>Bacillati</taxon>
        <taxon>Cyanobacteriota</taxon>
        <taxon>Cyanophyceae</taxon>
        <taxon>Nostocales</taxon>
        <taxon>Nostocaceae</taxon>
        <taxon>Nostoc</taxon>
    </lineage>
</organism>
<dbReference type="EMBL" id="CP024785">
    <property type="protein sequence ID" value="AUB36165.1"/>
    <property type="molecule type" value="Genomic_DNA"/>
</dbReference>
<dbReference type="KEGG" id="nfl:COO91_02066"/>
<gene>
    <name evidence="1" type="ORF">COO91_02066</name>
</gene>
<dbReference type="SUPFAM" id="SSF47413">
    <property type="entry name" value="lambda repressor-like DNA-binding domains"/>
    <property type="match status" value="1"/>
</dbReference>